<keyword evidence="2" id="KW-1185">Reference proteome</keyword>
<dbReference type="EMBL" id="JABSTV010001250">
    <property type="protein sequence ID" value="KAH7955904.1"/>
    <property type="molecule type" value="Genomic_DNA"/>
</dbReference>
<organism evidence="1 2">
    <name type="scientific">Rhipicephalus sanguineus</name>
    <name type="common">Brown dog tick</name>
    <name type="synonym">Ixodes sanguineus</name>
    <dbReference type="NCBI Taxonomy" id="34632"/>
    <lineage>
        <taxon>Eukaryota</taxon>
        <taxon>Metazoa</taxon>
        <taxon>Ecdysozoa</taxon>
        <taxon>Arthropoda</taxon>
        <taxon>Chelicerata</taxon>
        <taxon>Arachnida</taxon>
        <taxon>Acari</taxon>
        <taxon>Parasitiformes</taxon>
        <taxon>Ixodida</taxon>
        <taxon>Ixodoidea</taxon>
        <taxon>Ixodidae</taxon>
        <taxon>Rhipicephalinae</taxon>
        <taxon>Rhipicephalus</taxon>
        <taxon>Rhipicephalus</taxon>
    </lineage>
</organism>
<dbReference type="AlphaFoldDB" id="A0A9D4PVH3"/>
<evidence type="ECO:0000313" key="2">
    <source>
        <dbReference type="Proteomes" id="UP000821837"/>
    </source>
</evidence>
<reference evidence="1" key="2">
    <citation type="submission" date="2021-09" db="EMBL/GenBank/DDBJ databases">
        <authorList>
            <person name="Jia N."/>
            <person name="Wang J."/>
            <person name="Shi W."/>
            <person name="Du L."/>
            <person name="Sun Y."/>
            <person name="Zhan W."/>
            <person name="Jiang J."/>
            <person name="Wang Q."/>
            <person name="Zhang B."/>
            <person name="Ji P."/>
            <person name="Sakyi L.B."/>
            <person name="Cui X."/>
            <person name="Yuan T."/>
            <person name="Jiang B."/>
            <person name="Yang W."/>
            <person name="Lam T.T.-Y."/>
            <person name="Chang Q."/>
            <person name="Ding S."/>
            <person name="Wang X."/>
            <person name="Zhu J."/>
            <person name="Ruan X."/>
            <person name="Zhao L."/>
            <person name="Wei J."/>
            <person name="Que T."/>
            <person name="Du C."/>
            <person name="Cheng J."/>
            <person name="Dai P."/>
            <person name="Han X."/>
            <person name="Huang E."/>
            <person name="Gao Y."/>
            <person name="Liu J."/>
            <person name="Shao H."/>
            <person name="Ye R."/>
            <person name="Li L."/>
            <person name="Wei W."/>
            <person name="Wang X."/>
            <person name="Wang C."/>
            <person name="Huo Q."/>
            <person name="Li W."/>
            <person name="Guo W."/>
            <person name="Chen H."/>
            <person name="Chen S."/>
            <person name="Zhou L."/>
            <person name="Zhou L."/>
            <person name="Ni X."/>
            <person name="Tian J."/>
            <person name="Zhou Y."/>
            <person name="Sheng Y."/>
            <person name="Liu T."/>
            <person name="Pan Y."/>
            <person name="Xia L."/>
            <person name="Li J."/>
            <person name="Zhao F."/>
            <person name="Cao W."/>
        </authorList>
    </citation>
    <scope>NUCLEOTIDE SEQUENCE</scope>
    <source>
        <strain evidence="1">Rsan-2018</strain>
        <tissue evidence="1">Larvae</tissue>
    </source>
</reference>
<protein>
    <submittedName>
        <fullName evidence="1">Uncharacterized protein</fullName>
    </submittedName>
</protein>
<sequence length="164" mass="18036">MGDEHSARLSVYAEKLDADAKQRYTDKAALSGGVDPLILTSEEASFDIALVPEVELSDIKEYLVHASSFVTHEQLKAKKSLEEWCLKMGDLASDPVRLGFKEMPQRRAGVGFPGVLFVLKGTTPCRRNPCVVGFVAEPLEFDAATLRLPTSSRPVTAPQPRLRH</sequence>
<accession>A0A9D4PVH3</accession>
<comment type="caution">
    <text evidence="1">The sequence shown here is derived from an EMBL/GenBank/DDBJ whole genome shotgun (WGS) entry which is preliminary data.</text>
</comment>
<evidence type="ECO:0000313" key="1">
    <source>
        <dbReference type="EMBL" id="KAH7955904.1"/>
    </source>
</evidence>
<proteinExistence type="predicted"/>
<gene>
    <name evidence="1" type="ORF">HPB52_004975</name>
</gene>
<reference evidence="1" key="1">
    <citation type="journal article" date="2020" name="Cell">
        <title>Large-Scale Comparative Analyses of Tick Genomes Elucidate Their Genetic Diversity and Vector Capacities.</title>
        <authorList>
            <consortium name="Tick Genome and Microbiome Consortium (TIGMIC)"/>
            <person name="Jia N."/>
            <person name="Wang J."/>
            <person name="Shi W."/>
            <person name="Du L."/>
            <person name="Sun Y."/>
            <person name="Zhan W."/>
            <person name="Jiang J.F."/>
            <person name="Wang Q."/>
            <person name="Zhang B."/>
            <person name="Ji P."/>
            <person name="Bell-Sakyi L."/>
            <person name="Cui X.M."/>
            <person name="Yuan T.T."/>
            <person name="Jiang B.G."/>
            <person name="Yang W.F."/>
            <person name="Lam T.T."/>
            <person name="Chang Q.C."/>
            <person name="Ding S.J."/>
            <person name="Wang X.J."/>
            <person name="Zhu J.G."/>
            <person name="Ruan X.D."/>
            <person name="Zhao L."/>
            <person name="Wei J.T."/>
            <person name="Ye R.Z."/>
            <person name="Que T.C."/>
            <person name="Du C.H."/>
            <person name="Zhou Y.H."/>
            <person name="Cheng J.X."/>
            <person name="Dai P.F."/>
            <person name="Guo W.B."/>
            <person name="Han X.H."/>
            <person name="Huang E.J."/>
            <person name="Li L.F."/>
            <person name="Wei W."/>
            <person name="Gao Y.C."/>
            <person name="Liu J.Z."/>
            <person name="Shao H.Z."/>
            <person name="Wang X."/>
            <person name="Wang C.C."/>
            <person name="Yang T.C."/>
            <person name="Huo Q.B."/>
            <person name="Li W."/>
            <person name="Chen H.Y."/>
            <person name="Chen S.E."/>
            <person name="Zhou L.G."/>
            <person name="Ni X.B."/>
            <person name="Tian J.H."/>
            <person name="Sheng Y."/>
            <person name="Liu T."/>
            <person name="Pan Y.S."/>
            <person name="Xia L.Y."/>
            <person name="Li J."/>
            <person name="Zhao F."/>
            <person name="Cao W.C."/>
        </authorList>
    </citation>
    <scope>NUCLEOTIDE SEQUENCE</scope>
    <source>
        <strain evidence="1">Rsan-2018</strain>
    </source>
</reference>
<dbReference type="Proteomes" id="UP000821837">
    <property type="component" value="Unassembled WGS sequence"/>
</dbReference>
<name>A0A9D4PVH3_RHISA</name>